<keyword evidence="3" id="KW-1185">Reference proteome</keyword>
<comment type="caution">
    <text evidence="2">The sequence shown here is derived from an EMBL/GenBank/DDBJ whole genome shotgun (WGS) entry which is preliminary data.</text>
</comment>
<dbReference type="Proteomes" id="UP000295135">
    <property type="component" value="Unassembled WGS sequence"/>
</dbReference>
<gene>
    <name evidence="2" type="ORF">EDC61_102102</name>
</gene>
<reference evidence="2 3" key="1">
    <citation type="submission" date="2019-03" db="EMBL/GenBank/DDBJ databases">
        <title>Genomic Encyclopedia of Type Strains, Phase IV (KMG-IV): sequencing the most valuable type-strain genomes for metagenomic binning, comparative biology and taxonomic classification.</title>
        <authorList>
            <person name="Goeker M."/>
        </authorList>
    </citation>
    <scope>NUCLEOTIDE SEQUENCE [LARGE SCALE GENOMIC DNA]</scope>
    <source>
        <strain evidence="2 3">DSM 103923</strain>
    </source>
</reference>
<dbReference type="OrthoDB" id="9806844at2"/>
<name>A0A4R3JXS5_9PROT</name>
<protein>
    <submittedName>
        <fullName evidence="2">Putative Zn-finger protein</fullName>
    </submittedName>
</protein>
<dbReference type="EMBL" id="SLZY01000002">
    <property type="protein sequence ID" value="TCS73332.1"/>
    <property type="molecule type" value="Genomic_DNA"/>
</dbReference>
<evidence type="ECO:0000313" key="3">
    <source>
        <dbReference type="Proteomes" id="UP000295135"/>
    </source>
</evidence>
<dbReference type="Gene3D" id="2.60.260.40">
    <property type="entry name" value="q5lls5 like domains"/>
    <property type="match status" value="1"/>
</dbReference>
<proteinExistence type="predicted"/>
<dbReference type="RefSeq" id="WP_126463960.1">
    <property type="nucleotide sequence ID" value="NZ_AP018721.1"/>
</dbReference>
<sequence>MSQTLHTARVVEVTEKDLPLHCPLPAETVWNAHPRVFLPVEQTGEARCPYCGTLYRLKGGPVVGHHH</sequence>
<feature type="domain" description="Zinc finger CHCC-type" evidence="1">
    <location>
        <begin position="32"/>
        <end position="55"/>
    </location>
</feature>
<organism evidence="2 3">
    <name type="scientific">Sulfuritortus calidifontis</name>
    <dbReference type="NCBI Taxonomy" id="1914471"/>
    <lineage>
        <taxon>Bacteria</taxon>
        <taxon>Pseudomonadati</taxon>
        <taxon>Pseudomonadota</taxon>
        <taxon>Betaproteobacteria</taxon>
        <taxon>Nitrosomonadales</taxon>
        <taxon>Thiobacillaceae</taxon>
        <taxon>Sulfuritortus</taxon>
    </lineage>
</organism>
<dbReference type="Pfam" id="PF10276">
    <property type="entry name" value="zf-CHCC"/>
    <property type="match status" value="1"/>
</dbReference>
<dbReference type="InterPro" id="IPR019401">
    <property type="entry name" value="Znf_CHCC"/>
</dbReference>
<accession>A0A4R3JXS5</accession>
<evidence type="ECO:0000259" key="1">
    <source>
        <dbReference type="Pfam" id="PF10276"/>
    </source>
</evidence>
<evidence type="ECO:0000313" key="2">
    <source>
        <dbReference type="EMBL" id="TCS73332.1"/>
    </source>
</evidence>
<dbReference type="AlphaFoldDB" id="A0A4R3JXS5"/>